<name>A0AAF1A046_SOLVR</name>
<reference evidence="2" key="1">
    <citation type="submission" date="2023-08" db="EMBL/GenBank/DDBJ databases">
        <title>A de novo genome assembly of Solanum verrucosum Schlechtendal, a Mexican diploid species geographically isolated from the other diploid A-genome species in potato relatives.</title>
        <authorList>
            <person name="Hosaka K."/>
        </authorList>
    </citation>
    <scope>NUCLEOTIDE SEQUENCE</scope>
    <source>
        <tissue evidence="2">Young leaves</tissue>
    </source>
</reference>
<dbReference type="EMBL" id="CP133623">
    <property type="protein sequence ID" value="WMV59282.1"/>
    <property type="molecule type" value="Genomic_DNA"/>
</dbReference>
<dbReference type="InterPro" id="IPR040256">
    <property type="entry name" value="At4g02000-like"/>
</dbReference>
<dbReference type="PANTHER" id="PTHR31286">
    <property type="entry name" value="GLYCINE-RICH CELL WALL STRUCTURAL PROTEIN 1.8-LIKE"/>
    <property type="match status" value="1"/>
</dbReference>
<dbReference type="Proteomes" id="UP001234989">
    <property type="component" value="Chromosome 12"/>
</dbReference>
<accession>A0AAF1A046</accession>
<evidence type="ECO:0000259" key="1">
    <source>
        <dbReference type="Pfam" id="PF14111"/>
    </source>
</evidence>
<dbReference type="InterPro" id="IPR025558">
    <property type="entry name" value="DUF4283"/>
</dbReference>
<feature type="domain" description="DUF4283" evidence="1">
    <location>
        <begin position="4"/>
        <end position="92"/>
    </location>
</feature>
<protein>
    <recommendedName>
        <fullName evidence="1">DUF4283 domain-containing protein</fullName>
    </recommendedName>
</protein>
<sequence>MNKIENLQYAVVGKFTYDVADLEELRLIISKQCNIYGDCQIGLLRNKHIFIRLNQHANFVNLILKGAYYIECKDWYSYLMHTLMYDARFKTNKETTMAMTWISFPNILPTFFVKECLFSLASAVGKPIQLDLATINKTRPSCARVKGLVDLKGKFSI</sequence>
<keyword evidence="3" id="KW-1185">Reference proteome</keyword>
<evidence type="ECO:0000313" key="3">
    <source>
        <dbReference type="Proteomes" id="UP001234989"/>
    </source>
</evidence>
<organism evidence="2 3">
    <name type="scientific">Solanum verrucosum</name>
    <dbReference type="NCBI Taxonomy" id="315347"/>
    <lineage>
        <taxon>Eukaryota</taxon>
        <taxon>Viridiplantae</taxon>
        <taxon>Streptophyta</taxon>
        <taxon>Embryophyta</taxon>
        <taxon>Tracheophyta</taxon>
        <taxon>Spermatophyta</taxon>
        <taxon>Magnoliopsida</taxon>
        <taxon>eudicotyledons</taxon>
        <taxon>Gunneridae</taxon>
        <taxon>Pentapetalae</taxon>
        <taxon>asterids</taxon>
        <taxon>lamiids</taxon>
        <taxon>Solanales</taxon>
        <taxon>Solanaceae</taxon>
        <taxon>Solanoideae</taxon>
        <taxon>Solaneae</taxon>
        <taxon>Solanum</taxon>
    </lineage>
</organism>
<evidence type="ECO:0000313" key="2">
    <source>
        <dbReference type="EMBL" id="WMV59282.1"/>
    </source>
</evidence>
<dbReference type="AlphaFoldDB" id="A0AAF1A046"/>
<dbReference type="Pfam" id="PF14111">
    <property type="entry name" value="DUF4283"/>
    <property type="match status" value="1"/>
</dbReference>
<proteinExistence type="predicted"/>
<gene>
    <name evidence="2" type="ORF">MTR67_052667</name>
</gene>
<dbReference type="PANTHER" id="PTHR31286:SF79">
    <property type="entry name" value="N-6 ADENINE-SPECIFIC DNA METHYLASE"/>
    <property type="match status" value="1"/>
</dbReference>